<evidence type="ECO:0008006" key="8">
    <source>
        <dbReference type="Google" id="ProtNLM"/>
    </source>
</evidence>
<keyword evidence="3 5" id="KW-1133">Transmembrane helix</keyword>
<feature type="transmembrane region" description="Helical" evidence="5">
    <location>
        <begin position="91"/>
        <end position="110"/>
    </location>
</feature>
<feature type="transmembrane region" description="Helical" evidence="5">
    <location>
        <begin position="117"/>
        <end position="136"/>
    </location>
</feature>
<dbReference type="SUPFAM" id="SSF103473">
    <property type="entry name" value="MFS general substrate transporter"/>
    <property type="match status" value="1"/>
</dbReference>
<evidence type="ECO:0000313" key="6">
    <source>
        <dbReference type="EMBL" id="VEL35423.1"/>
    </source>
</evidence>
<dbReference type="InterPro" id="IPR050382">
    <property type="entry name" value="MFS_Na/Anion_cotransporter"/>
</dbReference>
<evidence type="ECO:0000256" key="5">
    <source>
        <dbReference type="SAM" id="Phobius"/>
    </source>
</evidence>
<evidence type="ECO:0000256" key="1">
    <source>
        <dbReference type="ARBA" id="ARBA00004141"/>
    </source>
</evidence>
<sequence>MPQQLLFYRAICIAWCIVWFLFIFDLPIEDPWITQAELTLLPKYESMGNSKIGLFSAIPHILKVLFSYISGCIADALMINGLMTVTQTRKFMTGFSYSVFSLVFLILIFVDNGKAAITLLCVGVGLSGLATGGWMVNHLDLAPELSGVLAGLSMSTGTLGAVLSPLITGIITQQPVRFLA</sequence>
<dbReference type="Gene3D" id="1.20.1250.20">
    <property type="entry name" value="MFS general substrate transporter like domains"/>
    <property type="match status" value="1"/>
</dbReference>
<feature type="transmembrane region" description="Helical" evidence="5">
    <location>
        <begin position="148"/>
        <end position="171"/>
    </location>
</feature>
<evidence type="ECO:0000256" key="2">
    <source>
        <dbReference type="ARBA" id="ARBA00022692"/>
    </source>
</evidence>
<evidence type="ECO:0000313" key="7">
    <source>
        <dbReference type="Proteomes" id="UP000784294"/>
    </source>
</evidence>
<proteinExistence type="predicted"/>
<keyword evidence="7" id="KW-1185">Reference proteome</keyword>
<comment type="caution">
    <text evidence="6">The sequence shown here is derived from an EMBL/GenBank/DDBJ whole genome shotgun (WGS) entry which is preliminary data.</text>
</comment>
<dbReference type="PANTHER" id="PTHR11662">
    <property type="entry name" value="SOLUTE CARRIER FAMILY 17"/>
    <property type="match status" value="1"/>
</dbReference>
<reference evidence="6" key="1">
    <citation type="submission" date="2018-11" db="EMBL/GenBank/DDBJ databases">
        <authorList>
            <consortium name="Pathogen Informatics"/>
        </authorList>
    </citation>
    <scope>NUCLEOTIDE SEQUENCE</scope>
</reference>
<keyword evidence="2 5" id="KW-0812">Transmembrane</keyword>
<dbReference type="OrthoDB" id="2985014at2759"/>
<name>A0A3S5B6S8_9PLAT</name>
<dbReference type="EMBL" id="CAAALY010249808">
    <property type="protein sequence ID" value="VEL35423.1"/>
    <property type="molecule type" value="Genomic_DNA"/>
</dbReference>
<comment type="subcellular location">
    <subcellularLocation>
        <location evidence="1">Membrane</location>
        <topology evidence="1">Multi-pass membrane protein</topology>
    </subcellularLocation>
</comment>
<keyword evidence="4 5" id="KW-0472">Membrane</keyword>
<evidence type="ECO:0000256" key="3">
    <source>
        <dbReference type="ARBA" id="ARBA00022989"/>
    </source>
</evidence>
<feature type="transmembrane region" description="Helical" evidence="5">
    <location>
        <begin position="52"/>
        <end position="79"/>
    </location>
</feature>
<dbReference type="AlphaFoldDB" id="A0A3S5B6S8"/>
<dbReference type="InterPro" id="IPR036259">
    <property type="entry name" value="MFS_trans_sf"/>
</dbReference>
<gene>
    <name evidence="6" type="ORF">PXEA_LOCUS28863</name>
</gene>
<organism evidence="6 7">
    <name type="scientific">Protopolystoma xenopodis</name>
    <dbReference type="NCBI Taxonomy" id="117903"/>
    <lineage>
        <taxon>Eukaryota</taxon>
        <taxon>Metazoa</taxon>
        <taxon>Spiralia</taxon>
        <taxon>Lophotrochozoa</taxon>
        <taxon>Platyhelminthes</taxon>
        <taxon>Monogenea</taxon>
        <taxon>Polyopisthocotylea</taxon>
        <taxon>Polystomatidea</taxon>
        <taxon>Polystomatidae</taxon>
        <taxon>Protopolystoma</taxon>
    </lineage>
</organism>
<feature type="transmembrane region" description="Helical" evidence="5">
    <location>
        <begin position="6"/>
        <end position="24"/>
    </location>
</feature>
<protein>
    <recommendedName>
        <fullName evidence="8">Major facilitator superfamily (MFS) profile domain-containing protein</fullName>
    </recommendedName>
</protein>
<dbReference type="Proteomes" id="UP000784294">
    <property type="component" value="Unassembled WGS sequence"/>
</dbReference>
<evidence type="ECO:0000256" key="4">
    <source>
        <dbReference type="ARBA" id="ARBA00023136"/>
    </source>
</evidence>
<dbReference type="GO" id="GO:0016020">
    <property type="term" value="C:membrane"/>
    <property type="evidence" value="ECO:0007669"/>
    <property type="project" value="UniProtKB-SubCell"/>
</dbReference>
<dbReference type="PANTHER" id="PTHR11662:SF399">
    <property type="entry name" value="FI19708P1-RELATED"/>
    <property type="match status" value="1"/>
</dbReference>
<accession>A0A3S5B6S8</accession>